<dbReference type="AlphaFoldDB" id="A0A6C0LRD4"/>
<organism evidence="1">
    <name type="scientific">viral metagenome</name>
    <dbReference type="NCBI Taxonomy" id="1070528"/>
    <lineage>
        <taxon>unclassified sequences</taxon>
        <taxon>metagenomes</taxon>
        <taxon>organismal metagenomes</taxon>
    </lineage>
</organism>
<accession>A0A6C0LRD4</accession>
<protein>
    <submittedName>
        <fullName evidence="1">Uncharacterized protein</fullName>
    </submittedName>
</protein>
<sequence>MKLHKFVFKFIDNNNEKCTVIDVELYCDKKVEWKYNEDVKNHAEWAMKHVFAEHLIKQLACKQVKTTFGDKLGIGYESDESHSHKFGDYQFVKMDVKKCGEIVNMKHAQSDSEILLRKVWWVEETCMKFIKGKDPAPLCKIYDYEHCCYKLFYDVNFDENGIPRATPIAEFELPHHKTHIPTSLNQPIMRVQNQKGGAEYYKKKMQKYKNKYLNSRD</sequence>
<evidence type="ECO:0000313" key="1">
    <source>
        <dbReference type="EMBL" id="QHU33309.1"/>
    </source>
</evidence>
<proteinExistence type="predicted"/>
<dbReference type="EMBL" id="MN740556">
    <property type="protein sequence ID" value="QHU33309.1"/>
    <property type="molecule type" value="Genomic_DNA"/>
</dbReference>
<reference evidence="1" key="1">
    <citation type="journal article" date="2020" name="Nature">
        <title>Giant virus diversity and host interactions through global metagenomics.</title>
        <authorList>
            <person name="Schulz F."/>
            <person name="Roux S."/>
            <person name="Paez-Espino D."/>
            <person name="Jungbluth S."/>
            <person name="Walsh D.A."/>
            <person name="Denef V.J."/>
            <person name="McMahon K.D."/>
            <person name="Konstantinidis K.T."/>
            <person name="Eloe-Fadrosh E.A."/>
            <person name="Kyrpides N.C."/>
            <person name="Woyke T."/>
        </authorList>
    </citation>
    <scope>NUCLEOTIDE SEQUENCE</scope>
    <source>
        <strain evidence="1">GVMAG-S-1014582-52</strain>
    </source>
</reference>
<name>A0A6C0LRD4_9ZZZZ</name>